<dbReference type="InterPro" id="IPR037208">
    <property type="entry name" value="Spo0E-like_sf"/>
</dbReference>
<sequence length="55" mass="6563">MGQTTLRERKLEKLRLQMYKSFQQDRYGEEVVSISQELDKLLNEFIVMPKSKKGN</sequence>
<gene>
    <name evidence="1" type="ORF">JOC48_000907</name>
</gene>
<protein>
    <recommendedName>
        <fullName evidence="3">Spo0E family sporulation regulatory protein-aspartic acid phosphatase</fullName>
    </recommendedName>
</protein>
<dbReference type="Pfam" id="PF09388">
    <property type="entry name" value="SpoOE-like"/>
    <property type="match status" value="1"/>
</dbReference>
<dbReference type="EMBL" id="JAFBDR010000003">
    <property type="protein sequence ID" value="MBM7570429.1"/>
    <property type="molecule type" value="Genomic_DNA"/>
</dbReference>
<accession>A0ABS2MX04</accession>
<dbReference type="InterPro" id="IPR018540">
    <property type="entry name" value="Spo0E-like"/>
</dbReference>
<dbReference type="SUPFAM" id="SSF140500">
    <property type="entry name" value="BAS1536-like"/>
    <property type="match status" value="1"/>
</dbReference>
<comment type="caution">
    <text evidence="1">The sequence shown here is derived from an EMBL/GenBank/DDBJ whole genome shotgun (WGS) entry which is preliminary data.</text>
</comment>
<keyword evidence="2" id="KW-1185">Reference proteome</keyword>
<evidence type="ECO:0000313" key="1">
    <source>
        <dbReference type="EMBL" id="MBM7570429.1"/>
    </source>
</evidence>
<evidence type="ECO:0008006" key="3">
    <source>
        <dbReference type="Google" id="ProtNLM"/>
    </source>
</evidence>
<evidence type="ECO:0000313" key="2">
    <source>
        <dbReference type="Proteomes" id="UP001296943"/>
    </source>
</evidence>
<dbReference type="RefSeq" id="WP_204497840.1">
    <property type="nucleotide sequence ID" value="NZ_JAFBDR010000003.1"/>
</dbReference>
<reference evidence="1 2" key="1">
    <citation type="submission" date="2021-01" db="EMBL/GenBank/DDBJ databases">
        <title>Genomic Encyclopedia of Type Strains, Phase IV (KMG-IV): sequencing the most valuable type-strain genomes for metagenomic binning, comparative biology and taxonomic classification.</title>
        <authorList>
            <person name="Goeker M."/>
        </authorList>
    </citation>
    <scope>NUCLEOTIDE SEQUENCE [LARGE SCALE GENOMIC DNA]</scope>
    <source>
        <strain evidence="1 2">DSM 23711</strain>
    </source>
</reference>
<name>A0ABS2MX04_9BACI</name>
<dbReference type="Proteomes" id="UP001296943">
    <property type="component" value="Unassembled WGS sequence"/>
</dbReference>
<dbReference type="Gene3D" id="4.10.280.10">
    <property type="entry name" value="Helix-loop-helix DNA-binding domain"/>
    <property type="match status" value="1"/>
</dbReference>
<dbReference type="InterPro" id="IPR036638">
    <property type="entry name" value="HLH_DNA-bd_sf"/>
</dbReference>
<organism evidence="1 2">
    <name type="scientific">Aquibacillus albus</name>
    <dbReference type="NCBI Taxonomy" id="1168171"/>
    <lineage>
        <taxon>Bacteria</taxon>
        <taxon>Bacillati</taxon>
        <taxon>Bacillota</taxon>
        <taxon>Bacilli</taxon>
        <taxon>Bacillales</taxon>
        <taxon>Bacillaceae</taxon>
        <taxon>Aquibacillus</taxon>
    </lineage>
</organism>
<proteinExistence type="predicted"/>